<dbReference type="InterPro" id="IPR025161">
    <property type="entry name" value="IS402-like_dom"/>
</dbReference>
<evidence type="ECO:0000313" key="8">
    <source>
        <dbReference type="Proteomes" id="UP000005744"/>
    </source>
</evidence>
<dbReference type="HOGENOM" id="CLU_055261_15_6_6"/>
<reference evidence="7 8" key="1">
    <citation type="submission" date="2011-11" db="EMBL/GenBank/DDBJ databases">
        <title>Improved High-Quality Draft sequence of Beggiatoa alba B18lD.</title>
        <authorList>
            <consortium name="US DOE Joint Genome Institute"/>
            <person name="Lucas S."/>
            <person name="Han J."/>
            <person name="Lapidus A."/>
            <person name="Cheng J.-F."/>
            <person name="Goodwin L."/>
            <person name="Pitluck S."/>
            <person name="Peters L."/>
            <person name="Mikhailova N."/>
            <person name="Held B."/>
            <person name="Detter J.C."/>
            <person name="Han C."/>
            <person name="Tapia R."/>
            <person name="Land M."/>
            <person name="Hauser L."/>
            <person name="Kyrpides N."/>
            <person name="Ivanova N."/>
            <person name="Pagani I."/>
            <person name="Samuel K."/>
            <person name="Teske A."/>
            <person name="Mueller J."/>
            <person name="Woyke T."/>
        </authorList>
    </citation>
    <scope>NUCLEOTIDE SEQUENCE [LARGE SCALE GENOMIC DNA]</scope>
    <source>
        <strain evidence="7 8">B18LD</strain>
    </source>
</reference>
<feature type="domain" description="Insertion element IS402-like" evidence="2">
    <location>
        <begin position="14"/>
        <end position="90"/>
    </location>
</feature>
<organism evidence="7 8">
    <name type="scientific">Beggiatoa alba B18LD</name>
    <dbReference type="NCBI Taxonomy" id="395493"/>
    <lineage>
        <taxon>Bacteria</taxon>
        <taxon>Pseudomonadati</taxon>
        <taxon>Pseudomonadota</taxon>
        <taxon>Gammaproteobacteria</taxon>
        <taxon>Thiotrichales</taxon>
        <taxon>Thiotrichaceae</taxon>
        <taxon>Beggiatoa</taxon>
    </lineage>
</organism>
<dbReference type="EMBL" id="JH600070">
    <property type="protein sequence ID" value="EIJ42167.1"/>
    <property type="molecule type" value="Genomic_DNA"/>
</dbReference>
<evidence type="ECO:0000259" key="1">
    <source>
        <dbReference type="Pfam" id="PF01609"/>
    </source>
</evidence>
<dbReference type="InterPro" id="IPR002559">
    <property type="entry name" value="Transposase_11"/>
</dbReference>
<evidence type="ECO:0000313" key="6">
    <source>
        <dbReference type="EMBL" id="EIJ43855.1"/>
    </source>
</evidence>
<evidence type="ECO:0000313" key="5">
    <source>
        <dbReference type="EMBL" id="EIJ43077.1"/>
    </source>
</evidence>
<dbReference type="STRING" id="395493.BegalDRAFT_0309"/>
<proteinExistence type="predicted"/>
<dbReference type="GO" id="GO:0006313">
    <property type="term" value="P:DNA transposition"/>
    <property type="evidence" value="ECO:0007669"/>
    <property type="project" value="InterPro"/>
</dbReference>
<dbReference type="PANTHER" id="PTHR30007:SF0">
    <property type="entry name" value="TRANSPOSASE"/>
    <property type="match status" value="1"/>
</dbReference>
<sequence>MKKQNKKSPYTSSLTDAEWAVVEPLLNALLPKKKLTCPHKWGYRLLFDAMLYQLKNGCHWGDLPKDFPPYSTVYWHYKQWRASGVIDKLMIGLHENARTQSKKAQYTSLIIVDSQAVKNTCLASRQSKGFCFYKATNGIKRHLAVDSLGLPLFTRCTKANINDDLGLIELFKENIDYFRNKPLEMPKTTILLDNGYHPVRIQEALEKIYPDILSKIQFELSPKPNKQEKLAQGKTGFVPVKARWVVERSNAWVERCKSLVKNFERTLENANAKLKLCFIRLMIKRIASF</sequence>
<dbReference type="EMBL" id="JH600070">
    <property type="protein sequence ID" value="EIJ43855.1"/>
    <property type="molecule type" value="Genomic_DNA"/>
</dbReference>
<dbReference type="EMBL" id="JH600070">
    <property type="protein sequence ID" value="EIJ44336.1"/>
    <property type="molecule type" value="Genomic_DNA"/>
</dbReference>
<dbReference type="EMBL" id="JH600070">
    <property type="protein sequence ID" value="EIJ41230.1"/>
    <property type="molecule type" value="Genomic_DNA"/>
</dbReference>
<gene>
    <name evidence="3" type="ORF">BegalDRAFT_0309</name>
    <name evidence="4" type="ORF">BegalDRAFT_1270</name>
    <name evidence="5" type="ORF">BegalDRAFT_2221</name>
    <name evidence="6" type="ORF">BegalDRAFT_3029</name>
    <name evidence="7" type="ORF">BegalDRAFT_3528</name>
</gene>
<dbReference type="Pfam" id="PF01609">
    <property type="entry name" value="DDE_Tnp_1"/>
    <property type="match status" value="1"/>
</dbReference>
<keyword evidence="8" id="KW-1185">Reference proteome</keyword>
<evidence type="ECO:0000259" key="2">
    <source>
        <dbReference type="Pfam" id="PF13340"/>
    </source>
</evidence>
<feature type="domain" description="Transposase IS4-like" evidence="1">
    <location>
        <begin position="108"/>
        <end position="278"/>
    </location>
</feature>
<protein>
    <submittedName>
        <fullName evidence="7">Transposase</fullName>
    </submittedName>
</protein>
<name>I3CL43_9GAMM</name>
<dbReference type="GO" id="GO:0003677">
    <property type="term" value="F:DNA binding"/>
    <property type="evidence" value="ECO:0007669"/>
    <property type="project" value="InterPro"/>
</dbReference>
<accession>I3CL43</accession>
<dbReference type="eggNOG" id="COG3293">
    <property type="taxonomic scope" value="Bacteria"/>
</dbReference>
<dbReference type="NCBIfam" id="NF033580">
    <property type="entry name" value="transpos_IS5_3"/>
    <property type="match status" value="1"/>
</dbReference>
<evidence type="ECO:0000313" key="3">
    <source>
        <dbReference type="EMBL" id="EIJ41230.1"/>
    </source>
</evidence>
<evidence type="ECO:0000313" key="7">
    <source>
        <dbReference type="EMBL" id="EIJ44336.1"/>
    </source>
</evidence>
<dbReference type="GO" id="GO:0004803">
    <property type="term" value="F:transposase activity"/>
    <property type="evidence" value="ECO:0007669"/>
    <property type="project" value="InterPro"/>
</dbReference>
<dbReference type="EMBL" id="JH600070">
    <property type="protein sequence ID" value="EIJ43077.1"/>
    <property type="molecule type" value="Genomic_DNA"/>
</dbReference>
<evidence type="ECO:0000313" key="4">
    <source>
        <dbReference type="EMBL" id="EIJ42167.1"/>
    </source>
</evidence>
<dbReference type="AlphaFoldDB" id="I3CL43"/>
<dbReference type="Pfam" id="PF13340">
    <property type="entry name" value="DUF4096"/>
    <property type="match status" value="1"/>
</dbReference>
<dbReference type="PANTHER" id="PTHR30007">
    <property type="entry name" value="PHP DOMAIN PROTEIN"/>
    <property type="match status" value="1"/>
</dbReference>
<dbReference type="Proteomes" id="UP000005744">
    <property type="component" value="Unassembled WGS sequence"/>
</dbReference>